<accession>A0A381SNW2</accession>
<proteinExistence type="predicted"/>
<evidence type="ECO:0000313" key="1">
    <source>
        <dbReference type="EMBL" id="SVA04998.1"/>
    </source>
</evidence>
<protein>
    <submittedName>
        <fullName evidence="1">Uncharacterized protein</fullName>
    </submittedName>
</protein>
<reference evidence="1" key="1">
    <citation type="submission" date="2018-05" db="EMBL/GenBank/DDBJ databases">
        <authorList>
            <person name="Lanie J.A."/>
            <person name="Ng W.-L."/>
            <person name="Kazmierczak K.M."/>
            <person name="Andrzejewski T.M."/>
            <person name="Davidsen T.M."/>
            <person name="Wayne K.J."/>
            <person name="Tettelin H."/>
            <person name="Glass J.I."/>
            <person name="Rusch D."/>
            <person name="Podicherti R."/>
            <person name="Tsui H.-C.T."/>
            <person name="Winkler M.E."/>
        </authorList>
    </citation>
    <scope>NUCLEOTIDE SEQUENCE</scope>
</reference>
<dbReference type="AlphaFoldDB" id="A0A381SNW2"/>
<organism evidence="1">
    <name type="scientific">marine metagenome</name>
    <dbReference type="NCBI Taxonomy" id="408172"/>
    <lineage>
        <taxon>unclassified sequences</taxon>
        <taxon>metagenomes</taxon>
        <taxon>ecological metagenomes</taxon>
    </lineage>
</organism>
<gene>
    <name evidence="1" type="ORF">METZ01_LOCUS57852</name>
</gene>
<name>A0A381SNW2_9ZZZZ</name>
<dbReference type="EMBL" id="UINC01003287">
    <property type="protein sequence ID" value="SVA04998.1"/>
    <property type="molecule type" value="Genomic_DNA"/>
</dbReference>
<sequence>MGKKYMLIELTGERKQQVNYSVQYNQDSKFKDKVSFGLILRNIAIGMMDNYSEFPSFPIHHY</sequence>